<evidence type="ECO:0000256" key="10">
    <source>
        <dbReference type="SAM" id="Phobius"/>
    </source>
</evidence>
<feature type="region of interest" description="Disordered" evidence="9">
    <location>
        <begin position="52"/>
        <end position="79"/>
    </location>
</feature>
<dbReference type="PROSITE" id="PS50081">
    <property type="entry name" value="ZF_DAG_PE_2"/>
    <property type="match status" value="1"/>
</dbReference>
<feature type="domain" description="Phorbol-ester/DAG-type" evidence="12">
    <location>
        <begin position="344"/>
        <end position="393"/>
    </location>
</feature>
<sequence length="928" mass="108158">MKIMKKSEKGGKKIRDNTFWKFSLKKSMEKKIKKNSDKKKVSDLISYIHENHEQGSLKSSESDNESVSNNSMKEDSDISTSEIELIGQQLNIMAFESDDEILSDDEEEAFTSFSKLNLACNAAHLSVFINFTIVHSISEFILFYLITNLYANGNLKDMKKWAYEIYSSFLAPFAHLKVLDPIEHETTLNDIEKKLKLISNYDPVENVTSSYDFEMLRLLRDIFDKARYEVEQIISKQLEEFQNKRKAGLETMYGGSSTDLKASKESNKKQQIVVEKNLMPKLLQMLEDIDEYKEMEPNYSKKLLVSALSTVIHQTFHPRKTYFEPIDQFTSQENVIKADKPVKGHHLTPKSCYETTCCDFCSNVFWGLSPQAYECKCGIKIHESCIEKISGICVLHKEENESDQEMNESKDSSKLMELVHKAIGNRRIENYKRYKGDRPKSDPGLYTLSNNNQQVSDSSDDGNLDDSIWSTDVSLDFQKLSDEEKKRRDVILELFETERRHVKTLKVLQNVFYEPLKRSKSLSSELAHLLFPPSFFLIKDWHASFETMLKKEWREQHGVLLKIGDCLSIFEEPYGTILKENAATFCAGQKNALELLRIARIKNETLQRGLIKAESHKRCKRLQLKDLMLSVLQRITKYPLLFGRILKYSSGAEHDKIQKVCETSKMILNYVNDVIKYSEELQSIQMKLDKTYLKEAPIEFRNFNLTDYKLIFDGYVTMKKCPNILRILLFEKMIVILHKHEDKYFMKPFDNMKLPIVKLYRTIIRSNAIDNKSFFLISQTDRDSQMLELIAMNEAECQLWIQKVSERIEKIKERMVLKRKPSAESAQSMLRQESNVNLPIMKQSDLANISQALYKQAQHIEEWIQSTQKCFNADSQNSENNKEDDTISISLSTFNSLISQLTIKIAERDHEREIYLRENQRLREQKKL</sequence>
<dbReference type="GO" id="GO:0005085">
    <property type="term" value="F:guanyl-nucleotide exchange factor activity"/>
    <property type="evidence" value="ECO:0007669"/>
    <property type="project" value="InterPro"/>
</dbReference>
<dbReference type="SMART" id="SM00325">
    <property type="entry name" value="RhoGEF"/>
    <property type="match status" value="1"/>
</dbReference>
<dbReference type="Gene3D" id="3.30.60.20">
    <property type="match status" value="1"/>
</dbReference>
<dbReference type="PANTHER" id="PTHR45872">
    <property type="entry name" value="RHO GUANINE NUCLEOTIDE EXCHANGE FACTOR 2, ISOFORM D"/>
    <property type="match status" value="1"/>
</dbReference>
<feature type="compositionally biased region" description="Basic and acidic residues" evidence="9">
    <location>
        <begin position="432"/>
        <end position="441"/>
    </location>
</feature>
<dbReference type="GO" id="GO:0001664">
    <property type="term" value="F:G protein-coupled receptor binding"/>
    <property type="evidence" value="ECO:0007669"/>
    <property type="project" value="TreeGrafter"/>
</dbReference>
<keyword evidence="4" id="KW-0963">Cytoplasm</keyword>
<dbReference type="InterPro" id="IPR046349">
    <property type="entry name" value="C1-like_sf"/>
</dbReference>
<keyword evidence="14" id="KW-1185">Reference proteome</keyword>
<dbReference type="InterPro" id="IPR041020">
    <property type="entry name" value="PH_16"/>
</dbReference>
<accession>A0A9N9S2B7</accession>
<dbReference type="Gene3D" id="1.10.167.10">
    <property type="entry name" value="Regulator of G-protein Signalling 4, domain 2"/>
    <property type="match status" value="1"/>
</dbReference>
<evidence type="ECO:0000256" key="4">
    <source>
        <dbReference type="ARBA" id="ARBA00022490"/>
    </source>
</evidence>
<evidence type="ECO:0000256" key="5">
    <source>
        <dbReference type="ARBA" id="ARBA00022553"/>
    </source>
</evidence>
<evidence type="ECO:0000259" key="12">
    <source>
        <dbReference type="PROSITE" id="PS50081"/>
    </source>
</evidence>
<dbReference type="GO" id="GO:0005096">
    <property type="term" value="F:GTPase activator activity"/>
    <property type="evidence" value="ECO:0007669"/>
    <property type="project" value="UniProtKB-KW"/>
</dbReference>
<keyword evidence="3" id="KW-0343">GTPase activation</keyword>
<evidence type="ECO:0000313" key="13">
    <source>
        <dbReference type="EMBL" id="CAG9808082.1"/>
    </source>
</evidence>
<dbReference type="Gene3D" id="1.20.900.10">
    <property type="entry name" value="Dbl homology (DH) domain"/>
    <property type="match status" value="1"/>
</dbReference>
<keyword evidence="8 10" id="KW-0472">Membrane</keyword>
<dbReference type="GO" id="GO:0016020">
    <property type="term" value="C:membrane"/>
    <property type="evidence" value="ECO:0007669"/>
    <property type="project" value="UniProtKB-SubCell"/>
</dbReference>
<dbReference type="InterPro" id="IPR011993">
    <property type="entry name" value="PH-like_dom_sf"/>
</dbReference>
<evidence type="ECO:0000256" key="7">
    <source>
        <dbReference type="ARBA" id="ARBA00022833"/>
    </source>
</evidence>
<keyword evidence="10" id="KW-0812">Transmembrane</keyword>
<keyword evidence="6" id="KW-0479">Metal-binding</keyword>
<dbReference type="Pfam" id="PF09128">
    <property type="entry name" value="RGS-like"/>
    <property type="match status" value="1"/>
</dbReference>
<dbReference type="Pfam" id="PF17838">
    <property type="entry name" value="PH_16"/>
    <property type="match status" value="1"/>
</dbReference>
<evidence type="ECO:0000256" key="9">
    <source>
        <dbReference type="SAM" id="MobiDB-lite"/>
    </source>
</evidence>
<dbReference type="InterPro" id="IPR000219">
    <property type="entry name" value="DH_dom"/>
</dbReference>
<dbReference type="PANTHER" id="PTHR45872:SF2">
    <property type="entry name" value="RHO GUANINE NUCLEOTIDE EXCHANGE FACTOR 2, ISOFORM D"/>
    <property type="match status" value="1"/>
</dbReference>
<gene>
    <name evidence="13" type="ORF">CHIRRI_LOCUS10928</name>
</gene>
<keyword evidence="10" id="KW-1133">Transmembrane helix</keyword>
<dbReference type="PROSITE" id="PS50010">
    <property type="entry name" value="DH_2"/>
    <property type="match status" value="1"/>
</dbReference>
<keyword evidence="7" id="KW-0862">Zinc</keyword>
<dbReference type="CDD" id="cd00160">
    <property type="entry name" value="RhoGEF"/>
    <property type="match status" value="1"/>
</dbReference>
<organism evidence="13 14">
    <name type="scientific">Chironomus riparius</name>
    <dbReference type="NCBI Taxonomy" id="315576"/>
    <lineage>
        <taxon>Eukaryota</taxon>
        <taxon>Metazoa</taxon>
        <taxon>Ecdysozoa</taxon>
        <taxon>Arthropoda</taxon>
        <taxon>Hexapoda</taxon>
        <taxon>Insecta</taxon>
        <taxon>Pterygota</taxon>
        <taxon>Neoptera</taxon>
        <taxon>Endopterygota</taxon>
        <taxon>Diptera</taxon>
        <taxon>Nematocera</taxon>
        <taxon>Chironomoidea</taxon>
        <taxon>Chironomidae</taxon>
        <taxon>Chironominae</taxon>
        <taxon>Chironomus</taxon>
    </lineage>
</organism>
<evidence type="ECO:0000256" key="6">
    <source>
        <dbReference type="ARBA" id="ARBA00022723"/>
    </source>
</evidence>
<dbReference type="OrthoDB" id="2272012at2759"/>
<dbReference type="GO" id="GO:0007186">
    <property type="term" value="P:G protein-coupled receptor signaling pathway"/>
    <property type="evidence" value="ECO:0007669"/>
    <property type="project" value="TreeGrafter"/>
</dbReference>
<evidence type="ECO:0008006" key="15">
    <source>
        <dbReference type="Google" id="ProtNLM"/>
    </source>
</evidence>
<evidence type="ECO:0000259" key="11">
    <source>
        <dbReference type="PROSITE" id="PS50010"/>
    </source>
</evidence>
<dbReference type="InterPro" id="IPR044926">
    <property type="entry name" value="RGS_subdomain_2"/>
</dbReference>
<comment type="subcellular location">
    <subcellularLocation>
        <location evidence="2">Cytoplasm</location>
    </subcellularLocation>
    <subcellularLocation>
        <location evidence="1">Membrane</location>
    </subcellularLocation>
</comment>
<dbReference type="SUPFAM" id="SSF50729">
    <property type="entry name" value="PH domain-like"/>
    <property type="match status" value="1"/>
</dbReference>
<keyword evidence="5" id="KW-0597">Phosphoprotein</keyword>
<evidence type="ECO:0000256" key="8">
    <source>
        <dbReference type="ARBA" id="ARBA00023136"/>
    </source>
</evidence>
<name>A0A9N9S2B7_9DIPT</name>
<dbReference type="InterPro" id="IPR015212">
    <property type="entry name" value="RGS-like_dom"/>
</dbReference>
<reference evidence="13" key="2">
    <citation type="submission" date="2022-10" db="EMBL/GenBank/DDBJ databases">
        <authorList>
            <consortium name="ENA_rothamsted_submissions"/>
            <consortium name="culmorum"/>
            <person name="King R."/>
        </authorList>
    </citation>
    <scope>NUCLEOTIDE SEQUENCE</scope>
</reference>
<reference evidence="13" key="1">
    <citation type="submission" date="2022-01" db="EMBL/GenBank/DDBJ databases">
        <authorList>
            <person name="King R."/>
        </authorList>
    </citation>
    <scope>NUCLEOTIDE SEQUENCE</scope>
</reference>
<dbReference type="InterPro" id="IPR002219">
    <property type="entry name" value="PKC_DAG/PE"/>
</dbReference>
<dbReference type="SUPFAM" id="SSF57889">
    <property type="entry name" value="Cysteine-rich domain"/>
    <property type="match status" value="1"/>
</dbReference>
<dbReference type="SUPFAM" id="SSF48097">
    <property type="entry name" value="Regulator of G-protein signaling, RGS"/>
    <property type="match status" value="1"/>
</dbReference>
<dbReference type="Proteomes" id="UP001153620">
    <property type="component" value="Chromosome 3"/>
</dbReference>
<proteinExistence type="predicted"/>
<evidence type="ECO:0000256" key="2">
    <source>
        <dbReference type="ARBA" id="ARBA00004496"/>
    </source>
</evidence>
<dbReference type="Gene3D" id="2.30.29.30">
    <property type="entry name" value="Pleckstrin-homology domain (PH domain)/Phosphotyrosine-binding domain (PTB)"/>
    <property type="match status" value="1"/>
</dbReference>
<evidence type="ECO:0000256" key="3">
    <source>
        <dbReference type="ARBA" id="ARBA00022468"/>
    </source>
</evidence>
<dbReference type="InterPro" id="IPR035899">
    <property type="entry name" value="DBL_dom_sf"/>
</dbReference>
<feature type="transmembrane region" description="Helical" evidence="10">
    <location>
        <begin position="125"/>
        <end position="146"/>
    </location>
</feature>
<dbReference type="GO" id="GO:0046872">
    <property type="term" value="F:metal ion binding"/>
    <property type="evidence" value="ECO:0007669"/>
    <property type="project" value="UniProtKB-KW"/>
</dbReference>
<dbReference type="Pfam" id="PF00621">
    <property type="entry name" value="RhoGEF"/>
    <property type="match status" value="1"/>
</dbReference>
<protein>
    <recommendedName>
        <fullName evidence="15">Rho guanine nucleotide exchange factor</fullName>
    </recommendedName>
</protein>
<dbReference type="AlphaFoldDB" id="A0A9N9S2B7"/>
<dbReference type="EMBL" id="OU895879">
    <property type="protein sequence ID" value="CAG9808082.1"/>
    <property type="molecule type" value="Genomic_DNA"/>
</dbReference>
<evidence type="ECO:0000256" key="1">
    <source>
        <dbReference type="ARBA" id="ARBA00004370"/>
    </source>
</evidence>
<dbReference type="CDD" id="cd00029">
    <property type="entry name" value="C1"/>
    <property type="match status" value="1"/>
</dbReference>
<dbReference type="GO" id="GO:0005737">
    <property type="term" value="C:cytoplasm"/>
    <property type="evidence" value="ECO:0007669"/>
    <property type="project" value="UniProtKB-SubCell"/>
</dbReference>
<feature type="domain" description="DH" evidence="11">
    <location>
        <begin position="486"/>
        <end position="674"/>
    </location>
</feature>
<feature type="region of interest" description="Disordered" evidence="9">
    <location>
        <begin position="432"/>
        <end position="462"/>
    </location>
</feature>
<evidence type="ECO:0000313" key="14">
    <source>
        <dbReference type="Proteomes" id="UP001153620"/>
    </source>
</evidence>
<dbReference type="SUPFAM" id="SSF48065">
    <property type="entry name" value="DBL homology domain (DH-domain)"/>
    <property type="match status" value="1"/>
</dbReference>
<dbReference type="InterPro" id="IPR036305">
    <property type="entry name" value="RGS_sf"/>
</dbReference>